<accession>A0A518G7U9</accession>
<dbReference type="EMBL" id="CP036298">
    <property type="protein sequence ID" value="QDV24655.1"/>
    <property type="molecule type" value="Genomic_DNA"/>
</dbReference>
<dbReference type="Proteomes" id="UP000318017">
    <property type="component" value="Chromosome"/>
</dbReference>
<name>A0A518G7U9_9BACT</name>
<proteinExistence type="predicted"/>
<gene>
    <name evidence="1" type="ORF">Q31a_29750</name>
</gene>
<protein>
    <submittedName>
        <fullName evidence="1">Rhodopirellula transposase</fullName>
    </submittedName>
</protein>
<reference evidence="1 2" key="1">
    <citation type="submission" date="2019-02" db="EMBL/GenBank/DDBJ databases">
        <title>Deep-cultivation of Planctomycetes and their phenomic and genomic characterization uncovers novel biology.</title>
        <authorList>
            <person name="Wiegand S."/>
            <person name="Jogler M."/>
            <person name="Boedeker C."/>
            <person name="Pinto D."/>
            <person name="Vollmers J."/>
            <person name="Rivas-Marin E."/>
            <person name="Kohn T."/>
            <person name="Peeters S.H."/>
            <person name="Heuer A."/>
            <person name="Rast P."/>
            <person name="Oberbeckmann S."/>
            <person name="Bunk B."/>
            <person name="Jeske O."/>
            <person name="Meyerdierks A."/>
            <person name="Storesund J.E."/>
            <person name="Kallscheuer N."/>
            <person name="Luecker S."/>
            <person name="Lage O.M."/>
            <person name="Pohl T."/>
            <person name="Merkel B.J."/>
            <person name="Hornburger P."/>
            <person name="Mueller R.-W."/>
            <person name="Bruemmer F."/>
            <person name="Labrenz M."/>
            <person name="Spormann A.M."/>
            <person name="Op den Camp H."/>
            <person name="Overmann J."/>
            <person name="Amann R."/>
            <person name="Jetten M.S.M."/>
            <person name="Mascher T."/>
            <person name="Medema M.H."/>
            <person name="Devos D.P."/>
            <person name="Kaster A.-K."/>
            <person name="Ovreas L."/>
            <person name="Rohde M."/>
            <person name="Galperin M.Y."/>
            <person name="Jogler C."/>
        </authorList>
    </citation>
    <scope>NUCLEOTIDE SEQUENCE [LARGE SCALE GENOMIC DNA]</scope>
    <source>
        <strain evidence="1 2">Q31a</strain>
    </source>
</reference>
<dbReference type="Pfam" id="PF07592">
    <property type="entry name" value="DDE_Tnp_ISAZ013"/>
    <property type="match status" value="1"/>
</dbReference>
<organism evidence="1 2">
    <name type="scientific">Aureliella helgolandensis</name>
    <dbReference type="NCBI Taxonomy" id="2527968"/>
    <lineage>
        <taxon>Bacteria</taxon>
        <taxon>Pseudomonadati</taxon>
        <taxon>Planctomycetota</taxon>
        <taxon>Planctomycetia</taxon>
        <taxon>Pirellulales</taxon>
        <taxon>Pirellulaceae</taxon>
        <taxon>Aureliella</taxon>
    </lineage>
</organism>
<keyword evidence="2" id="KW-1185">Reference proteome</keyword>
<sequence>MLQVCHNPLGTGKRNKTAHRILRHVHRKWCDVSLESPEFVVSLVNAMRTDEGGDVPG</sequence>
<dbReference type="AlphaFoldDB" id="A0A518G7U9"/>
<evidence type="ECO:0000313" key="2">
    <source>
        <dbReference type="Proteomes" id="UP000318017"/>
    </source>
</evidence>
<dbReference type="KEGG" id="ahel:Q31a_29750"/>
<evidence type="ECO:0000313" key="1">
    <source>
        <dbReference type="EMBL" id="QDV24655.1"/>
    </source>
</evidence>
<dbReference type="OrthoDB" id="278400at2"/>
<dbReference type="InterPro" id="IPR011518">
    <property type="entry name" value="Transposase_36"/>
</dbReference>